<dbReference type="AlphaFoldDB" id="A0A7T6ZDL2"/>
<keyword evidence="7" id="KW-1185">Reference proteome</keyword>
<dbReference type="KEGG" id="scib:HUG20_17810"/>
<dbReference type="Proteomes" id="UP000595349">
    <property type="component" value="Chromosome"/>
</dbReference>
<dbReference type="GO" id="GO:0006302">
    <property type="term" value="P:double-strand break repair"/>
    <property type="evidence" value="ECO:0007669"/>
    <property type="project" value="TreeGrafter"/>
</dbReference>
<organism evidence="6 7">
    <name type="scientific">Salicibibacter cibi</name>
    <dbReference type="NCBI Taxonomy" id="2743001"/>
    <lineage>
        <taxon>Bacteria</taxon>
        <taxon>Bacillati</taxon>
        <taxon>Bacillota</taxon>
        <taxon>Bacilli</taxon>
        <taxon>Bacillales</taxon>
        <taxon>Bacillaceae</taxon>
        <taxon>Salicibibacter</taxon>
    </lineage>
</organism>
<dbReference type="PANTHER" id="PTHR30580:SF1">
    <property type="entry name" value="COMF OPERON PROTEIN 1"/>
    <property type="match status" value="1"/>
</dbReference>
<dbReference type="InterPro" id="IPR006935">
    <property type="entry name" value="Helicase/UvrB_N"/>
</dbReference>
<dbReference type="GO" id="GO:0006310">
    <property type="term" value="P:DNA recombination"/>
    <property type="evidence" value="ECO:0007669"/>
    <property type="project" value="TreeGrafter"/>
</dbReference>
<dbReference type="RefSeq" id="WP_200086040.1">
    <property type="nucleotide sequence ID" value="NZ_CP054706.1"/>
</dbReference>
<gene>
    <name evidence="6" type="ORF">HUG20_17810</name>
</gene>
<protein>
    <submittedName>
        <fullName evidence="6">DEAD/DEAH box helicase</fullName>
    </submittedName>
</protein>
<evidence type="ECO:0000313" key="7">
    <source>
        <dbReference type="Proteomes" id="UP000595349"/>
    </source>
</evidence>
<name>A0A7T6ZDL2_9BACI</name>
<keyword evidence="2" id="KW-0067">ATP-binding</keyword>
<dbReference type="GO" id="GO:0006270">
    <property type="term" value="P:DNA replication initiation"/>
    <property type="evidence" value="ECO:0007669"/>
    <property type="project" value="TreeGrafter"/>
</dbReference>
<proteinExistence type="predicted"/>
<keyword evidence="6" id="KW-0347">Helicase</keyword>
<evidence type="ECO:0000313" key="6">
    <source>
        <dbReference type="EMBL" id="QQK81585.1"/>
    </source>
</evidence>
<reference evidence="6 7" key="1">
    <citation type="submission" date="2020-06" db="EMBL/GenBank/DDBJ databases">
        <title>Genomic analysis of Salicibibacter sp. NKC21-4.</title>
        <authorList>
            <person name="Oh Y.J."/>
        </authorList>
    </citation>
    <scope>NUCLEOTIDE SEQUENCE [LARGE SCALE GENOMIC DNA]</scope>
    <source>
        <strain evidence="6 7">NKC21-4</strain>
    </source>
</reference>
<accession>A0A7T6ZDL2</accession>
<evidence type="ECO:0000256" key="1">
    <source>
        <dbReference type="ARBA" id="ARBA00022741"/>
    </source>
</evidence>
<dbReference type="InterPro" id="IPR001650">
    <property type="entry name" value="Helicase_C-like"/>
</dbReference>
<dbReference type="InterPro" id="IPR027417">
    <property type="entry name" value="P-loop_NTPase"/>
</dbReference>
<sequence length="510" mass="57024">MKVALVTPRDTHSPVILPLACVNEHDEIQSDPSTISSLNYSQIPIPESSSNHLPGWHEVRELLDGRALLPDELPFSYKKLEPFIRRGYVHMQAGIHIRPRLKCTRCGNNHKHWFSRYACAWCDDACLYCRACISMGRVTTCTPLFTWKGPALSGEKTCVNILAWGGELSSLQQRAADRISQTIKQSRSAELLVWAVCGAGKTEMLFPGISCGLEKGKRVLIATPRTDVVLELLPRLRQAFPTAALTGLYGGSEERLSFGQLVVATTHQTRRFQDAFDVAIIDEVDAFPYRFDESLAYAVKKATRKNAATIYLTATPDDRLRKRCENKDAVIRVNRRFHGFPLPIPGFQWCGDWRKTLLRERLPKTFSNWADQQLASGRQALIFVPSVQTAKAICKVLQQREPSIGSVHAEDPERKEIVENFRNGDMPLLITTTILERGVTIYGIDVAVLGSEDEVFTASALVQIAGRAGRSAEDPDGKVTFFHYGKTKAMHRCRKQILAMNGKDGRENGS</sequence>
<dbReference type="GO" id="GO:0016787">
    <property type="term" value="F:hydrolase activity"/>
    <property type="evidence" value="ECO:0007669"/>
    <property type="project" value="InterPro"/>
</dbReference>
<evidence type="ECO:0000259" key="4">
    <source>
        <dbReference type="PROSITE" id="PS51192"/>
    </source>
</evidence>
<dbReference type="PANTHER" id="PTHR30580">
    <property type="entry name" value="PRIMOSOMAL PROTEIN N"/>
    <property type="match status" value="1"/>
</dbReference>
<evidence type="ECO:0000256" key="2">
    <source>
        <dbReference type="ARBA" id="ARBA00022840"/>
    </source>
</evidence>
<dbReference type="InterPro" id="IPR014001">
    <property type="entry name" value="Helicase_ATP-bd"/>
</dbReference>
<dbReference type="PROSITE" id="PS51192">
    <property type="entry name" value="HELICASE_ATP_BIND_1"/>
    <property type="match status" value="1"/>
</dbReference>
<dbReference type="Pfam" id="PF04851">
    <property type="entry name" value="ResIII"/>
    <property type="match status" value="1"/>
</dbReference>
<keyword evidence="3" id="KW-0238">DNA-binding</keyword>
<feature type="domain" description="Helicase ATP-binding" evidence="4">
    <location>
        <begin position="182"/>
        <end position="334"/>
    </location>
</feature>
<dbReference type="GO" id="GO:0043138">
    <property type="term" value="F:3'-5' DNA helicase activity"/>
    <property type="evidence" value="ECO:0007669"/>
    <property type="project" value="TreeGrafter"/>
</dbReference>
<dbReference type="SUPFAM" id="SSF52540">
    <property type="entry name" value="P-loop containing nucleoside triphosphate hydrolases"/>
    <property type="match status" value="1"/>
</dbReference>
<dbReference type="Pfam" id="PF00271">
    <property type="entry name" value="Helicase_C"/>
    <property type="match status" value="1"/>
</dbReference>
<dbReference type="SMART" id="SM00490">
    <property type="entry name" value="HELICc"/>
    <property type="match status" value="1"/>
</dbReference>
<dbReference type="EMBL" id="CP054706">
    <property type="protein sequence ID" value="QQK81585.1"/>
    <property type="molecule type" value="Genomic_DNA"/>
</dbReference>
<dbReference type="GO" id="GO:0003677">
    <property type="term" value="F:DNA binding"/>
    <property type="evidence" value="ECO:0007669"/>
    <property type="project" value="UniProtKB-KW"/>
</dbReference>
<feature type="domain" description="Helicase C-terminal" evidence="5">
    <location>
        <begin position="361"/>
        <end position="510"/>
    </location>
</feature>
<evidence type="ECO:0000256" key="3">
    <source>
        <dbReference type="ARBA" id="ARBA00023125"/>
    </source>
</evidence>
<dbReference type="PROSITE" id="PS51194">
    <property type="entry name" value="HELICASE_CTER"/>
    <property type="match status" value="1"/>
</dbReference>
<keyword evidence="1" id="KW-0547">Nucleotide-binding</keyword>
<dbReference type="GO" id="GO:0005524">
    <property type="term" value="F:ATP binding"/>
    <property type="evidence" value="ECO:0007669"/>
    <property type="project" value="UniProtKB-KW"/>
</dbReference>
<dbReference type="Gene3D" id="3.40.50.300">
    <property type="entry name" value="P-loop containing nucleotide triphosphate hydrolases"/>
    <property type="match status" value="2"/>
</dbReference>
<keyword evidence="6" id="KW-0378">Hydrolase</keyword>
<dbReference type="SMART" id="SM00487">
    <property type="entry name" value="DEXDc"/>
    <property type="match status" value="1"/>
</dbReference>
<evidence type="ECO:0000259" key="5">
    <source>
        <dbReference type="PROSITE" id="PS51194"/>
    </source>
</evidence>